<evidence type="ECO:0000313" key="1">
    <source>
        <dbReference type="EMBL" id="MCW8346607.1"/>
    </source>
</evidence>
<dbReference type="Proteomes" id="UP001155587">
    <property type="component" value="Unassembled WGS sequence"/>
</dbReference>
<dbReference type="AlphaFoldDB" id="A0A9X3CNB6"/>
<proteinExistence type="predicted"/>
<protein>
    <submittedName>
        <fullName evidence="1">Uncharacterized protein</fullName>
    </submittedName>
</protein>
<reference evidence="1" key="1">
    <citation type="submission" date="2022-02" db="EMBL/GenBank/DDBJ databases">
        <title>Vibrio sp. nov, a new bacterium isolated from seawater.</title>
        <authorList>
            <person name="Yuan Y."/>
        </authorList>
    </citation>
    <scope>NUCLEOTIDE SEQUENCE</scope>
    <source>
        <strain evidence="1">ZSDZ65</strain>
    </source>
</reference>
<sequence length="107" mass="12357">MTILRTAFFEADLSDAQKQDFYQYMEQEVVPIIRTFPNNQGVILNKPEAIEAEGLQQLLLMMQHSYADQETMDAALASEARVKSMHATKAIIDKYNIRVHHINFVRD</sequence>
<dbReference type="EMBL" id="JAKRRY010000013">
    <property type="protein sequence ID" value="MCW8346607.1"/>
    <property type="molecule type" value="Genomic_DNA"/>
</dbReference>
<gene>
    <name evidence="1" type="ORF">MD535_11425</name>
</gene>
<dbReference type="InterPro" id="IPR011008">
    <property type="entry name" value="Dimeric_a/b-barrel"/>
</dbReference>
<name>A0A9X3CNB6_9VIBR</name>
<evidence type="ECO:0000313" key="2">
    <source>
        <dbReference type="Proteomes" id="UP001155587"/>
    </source>
</evidence>
<organism evidence="1 2">
    <name type="scientific">Vibrio qingdaonensis</name>
    <dbReference type="NCBI Taxonomy" id="2829491"/>
    <lineage>
        <taxon>Bacteria</taxon>
        <taxon>Pseudomonadati</taxon>
        <taxon>Pseudomonadota</taxon>
        <taxon>Gammaproteobacteria</taxon>
        <taxon>Vibrionales</taxon>
        <taxon>Vibrionaceae</taxon>
        <taxon>Vibrio</taxon>
    </lineage>
</organism>
<comment type="caution">
    <text evidence="1">The sequence shown here is derived from an EMBL/GenBank/DDBJ whole genome shotgun (WGS) entry which is preliminary data.</text>
</comment>
<dbReference type="Gene3D" id="3.30.70.100">
    <property type="match status" value="1"/>
</dbReference>
<dbReference type="SUPFAM" id="SSF54909">
    <property type="entry name" value="Dimeric alpha+beta barrel"/>
    <property type="match status" value="1"/>
</dbReference>
<keyword evidence="2" id="KW-1185">Reference proteome</keyword>
<dbReference type="RefSeq" id="WP_265675162.1">
    <property type="nucleotide sequence ID" value="NZ_JAKRRY010000013.1"/>
</dbReference>
<accession>A0A9X3CNB6</accession>